<dbReference type="FunFam" id="1.10.10.10:FF:000479">
    <property type="entry name" value="Predicted protein"/>
    <property type="match status" value="1"/>
</dbReference>
<name>A0ABD3RK69_9STRA</name>
<keyword evidence="2" id="KW-0238">DNA-binding</keyword>
<comment type="subcellular location">
    <subcellularLocation>
        <location evidence="1">Nucleus</location>
    </subcellularLocation>
</comment>
<dbReference type="GO" id="GO:0005634">
    <property type="term" value="C:nucleus"/>
    <property type="evidence" value="ECO:0007669"/>
    <property type="project" value="UniProtKB-SubCell"/>
</dbReference>
<protein>
    <recommendedName>
        <fullName evidence="6">HSF-type DNA-binding domain-containing protein</fullName>
    </recommendedName>
</protein>
<dbReference type="Pfam" id="PF00447">
    <property type="entry name" value="HSF_DNA-bind"/>
    <property type="match status" value="1"/>
</dbReference>
<comment type="similarity">
    <text evidence="4">Belongs to the HSF family.</text>
</comment>
<evidence type="ECO:0000256" key="1">
    <source>
        <dbReference type="ARBA" id="ARBA00004123"/>
    </source>
</evidence>
<dbReference type="EMBL" id="JALLPB020000568">
    <property type="protein sequence ID" value="KAL3807915.1"/>
    <property type="molecule type" value="Genomic_DNA"/>
</dbReference>
<dbReference type="Gene3D" id="1.10.10.10">
    <property type="entry name" value="Winged helix-like DNA-binding domain superfamily/Winged helix DNA-binding domain"/>
    <property type="match status" value="1"/>
</dbReference>
<evidence type="ECO:0000313" key="8">
    <source>
        <dbReference type="Proteomes" id="UP001530377"/>
    </source>
</evidence>
<comment type="caution">
    <text evidence="7">The sequence shown here is derived from an EMBL/GenBank/DDBJ whole genome shotgun (WGS) entry which is preliminary data.</text>
</comment>
<gene>
    <name evidence="7" type="ORF">ACHAXA_000354</name>
</gene>
<evidence type="ECO:0000256" key="3">
    <source>
        <dbReference type="ARBA" id="ARBA00023242"/>
    </source>
</evidence>
<evidence type="ECO:0000256" key="2">
    <source>
        <dbReference type="ARBA" id="ARBA00023125"/>
    </source>
</evidence>
<organism evidence="7 8">
    <name type="scientific">Cyclostephanos tholiformis</name>
    <dbReference type="NCBI Taxonomy" id="382380"/>
    <lineage>
        <taxon>Eukaryota</taxon>
        <taxon>Sar</taxon>
        <taxon>Stramenopiles</taxon>
        <taxon>Ochrophyta</taxon>
        <taxon>Bacillariophyta</taxon>
        <taxon>Coscinodiscophyceae</taxon>
        <taxon>Thalassiosirophycidae</taxon>
        <taxon>Stephanodiscales</taxon>
        <taxon>Stephanodiscaceae</taxon>
        <taxon>Cyclostephanos</taxon>
    </lineage>
</organism>
<dbReference type="SUPFAM" id="SSF46785">
    <property type="entry name" value="Winged helix' DNA-binding domain"/>
    <property type="match status" value="1"/>
</dbReference>
<accession>A0ABD3RK69</accession>
<dbReference type="InterPro" id="IPR000232">
    <property type="entry name" value="HSF_DNA-bd"/>
</dbReference>
<feature type="region of interest" description="Disordered" evidence="5">
    <location>
        <begin position="132"/>
        <end position="161"/>
    </location>
</feature>
<evidence type="ECO:0000256" key="5">
    <source>
        <dbReference type="SAM" id="MobiDB-lite"/>
    </source>
</evidence>
<dbReference type="GO" id="GO:0003677">
    <property type="term" value="F:DNA binding"/>
    <property type="evidence" value="ECO:0007669"/>
    <property type="project" value="UniProtKB-KW"/>
</dbReference>
<evidence type="ECO:0000256" key="4">
    <source>
        <dbReference type="RuleBase" id="RU004020"/>
    </source>
</evidence>
<dbReference type="InterPro" id="IPR036390">
    <property type="entry name" value="WH_DNA-bd_sf"/>
</dbReference>
<dbReference type="PANTHER" id="PTHR10015:SF206">
    <property type="entry name" value="HSF-TYPE DNA-BINDING DOMAIN-CONTAINING PROTEIN"/>
    <property type="match status" value="1"/>
</dbReference>
<dbReference type="AlphaFoldDB" id="A0ABD3RK69"/>
<dbReference type="SMART" id="SM00415">
    <property type="entry name" value="HSF"/>
    <property type="match status" value="1"/>
</dbReference>
<reference evidence="7 8" key="1">
    <citation type="submission" date="2024-10" db="EMBL/GenBank/DDBJ databases">
        <title>Updated reference genomes for cyclostephanoid diatoms.</title>
        <authorList>
            <person name="Roberts W.R."/>
            <person name="Alverson A.J."/>
        </authorList>
    </citation>
    <scope>NUCLEOTIDE SEQUENCE [LARGE SCALE GENOMIC DNA]</scope>
    <source>
        <strain evidence="7 8">AJA228-03</strain>
    </source>
</reference>
<dbReference type="Proteomes" id="UP001530377">
    <property type="component" value="Unassembled WGS sequence"/>
</dbReference>
<sequence length="492" mass="54940">MCGTFHPRIIWTQQSAAPSRLYSHQDEWQEGRGVHPLSPSCAAAKFECGRNNVIDSWHDASEADAREDLSREFLAASPLDVDGLEYGPRSSGSDAITCIRSMSTTSFSSNSSSTSSPAVSVVTTSDARSLPCLPSSHTIASASKRRRKRGPQRPGKTAKQKERLFVKHDYHDLATNISFPNVPLQSQSFLVKLHRILEESEAAGLGHIISWQPHGRAFKIHNPTLFAEQIMRNYFPKMTKVASFQRQFNLYGFEKLSRAGPDAGGYYHEAFLRYFPGLSLQRMSRRRVKGTGYKAASNPEMEPDLYAFPSMDELMKKKAVGAVGASSLQSSTHLFRSHAGFPTRPHNSTDEETRNEDATTNLAMMPSYLHEVSTSLHQETAQSPGEIIPMRYQQYPPLMADPTVGTNDHFEYHPPSNDSMIDVSSSVSEDSQDWLSKDFFANYDVTPLLAVTDSRQQEQPQANHPILLEFAKLWEGGAFLCNHPHETRKSVV</sequence>
<evidence type="ECO:0000259" key="6">
    <source>
        <dbReference type="SMART" id="SM00415"/>
    </source>
</evidence>
<dbReference type="PANTHER" id="PTHR10015">
    <property type="entry name" value="HEAT SHOCK TRANSCRIPTION FACTOR"/>
    <property type="match status" value="1"/>
</dbReference>
<keyword evidence="8" id="KW-1185">Reference proteome</keyword>
<proteinExistence type="inferred from homology"/>
<evidence type="ECO:0000313" key="7">
    <source>
        <dbReference type="EMBL" id="KAL3807915.1"/>
    </source>
</evidence>
<dbReference type="InterPro" id="IPR036388">
    <property type="entry name" value="WH-like_DNA-bd_sf"/>
</dbReference>
<feature type="domain" description="HSF-type DNA-binding" evidence="6">
    <location>
        <begin position="185"/>
        <end position="286"/>
    </location>
</feature>
<keyword evidence="3" id="KW-0539">Nucleus</keyword>